<accession>A0ABY9XJC6</accession>
<gene>
    <name evidence="1" type="ORF">QL112_003040</name>
</gene>
<name>A0ABY9XJC6_9GAMM</name>
<dbReference type="RefSeq" id="WP_223281615.1">
    <property type="nucleotide sequence ID" value="NZ_CAWPOC010000230.1"/>
</dbReference>
<proteinExistence type="predicted"/>
<dbReference type="GeneID" id="88854499"/>
<evidence type="ECO:0000313" key="1">
    <source>
        <dbReference type="EMBL" id="WNH02723.1"/>
    </source>
</evidence>
<keyword evidence="2" id="KW-1185">Reference proteome</keyword>
<sequence>MDDKEALMQEITKILVNSQAIDEDKLAVMMMFCFRLLSITQTEMINMRISDGRTLVLKFEENLIKH</sequence>
<dbReference type="Proteomes" id="UP001300348">
    <property type="component" value="Chromosome"/>
</dbReference>
<reference evidence="1 2" key="1">
    <citation type="journal article" date="2023" name="Access Microbiol">
        <title>The genome of a steinernematid-associated Pseudomonas piscis bacterium encodes the biosynthesis of insect toxins.</title>
        <authorList>
            <person name="Awori R.M."/>
            <person name="Hendre P."/>
            <person name="Amugune N.O."/>
        </authorList>
    </citation>
    <scope>NUCLEOTIDE SEQUENCE [LARGE SCALE GENOMIC DNA]</scope>
    <source>
        <strain evidence="1 2">97</strain>
    </source>
</reference>
<protein>
    <submittedName>
        <fullName evidence="1">Uncharacterized protein</fullName>
    </submittedName>
</protein>
<dbReference type="EMBL" id="CP133647">
    <property type="protein sequence ID" value="WNH02723.1"/>
    <property type="molecule type" value="Genomic_DNA"/>
</dbReference>
<evidence type="ECO:0000313" key="2">
    <source>
        <dbReference type="Proteomes" id="UP001300348"/>
    </source>
</evidence>
<organism evidence="1 2">
    <name type="scientific">Xenorhabdus griffiniae</name>
    <dbReference type="NCBI Taxonomy" id="351672"/>
    <lineage>
        <taxon>Bacteria</taxon>
        <taxon>Pseudomonadati</taxon>
        <taxon>Pseudomonadota</taxon>
        <taxon>Gammaproteobacteria</taxon>
        <taxon>Enterobacterales</taxon>
        <taxon>Morganellaceae</taxon>
        <taxon>Xenorhabdus</taxon>
    </lineage>
</organism>